<comment type="catalytic activity">
    <reaction evidence="11">
        <text>(ethylene terephthalate)(n) + H2O = (ethylene terephthalate)(n-1) + 4-[(2-hydroxyethoxy)carbonyl]benzoate + H(+)</text>
        <dbReference type="Rhea" id="RHEA:49528"/>
        <dbReference type="Rhea" id="RHEA-COMP:12420"/>
        <dbReference type="Rhea" id="RHEA-COMP:12421"/>
        <dbReference type="ChEBI" id="CHEBI:15377"/>
        <dbReference type="ChEBI" id="CHEBI:15378"/>
        <dbReference type="ChEBI" id="CHEBI:131701"/>
        <dbReference type="ChEBI" id="CHEBI:131704"/>
        <dbReference type="EC" id="3.1.1.101"/>
    </reaction>
    <physiologicalReaction direction="left-to-right" evidence="11">
        <dbReference type="Rhea" id="RHEA:49529"/>
    </physiologicalReaction>
</comment>
<dbReference type="EC" id="3.1.1.74" evidence="4"/>
<proteinExistence type="inferred from homology"/>
<dbReference type="RefSeq" id="WP_413224648.1">
    <property type="nucleotide sequence ID" value="NZ_BAAAWD010000026.1"/>
</dbReference>
<comment type="catalytic activity">
    <reaction evidence="10">
        <text>a butanoate ester + H2O = an aliphatic alcohol + butanoate + H(+)</text>
        <dbReference type="Rhea" id="RHEA:47348"/>
        <dbReference type="ChEBI" id="CHEBI:2571"/>
        <dbReference type="ChEBI" id="CHEBI:15377"/>
        <dbReference type="ChEBI" id="CHEBI:15378"/>
        <dbReference type="ChEBI" id="CHEBI:17968"/>
        <dbReference type="ChEBI" id="CHEBI:50477"/>
    </reaction>
    <physiologicalReaction direction="left-to-right" evidence="10">
        <dbReference type="Rhea" id="RHEA:47349"/>
    </physiologicalReaction>
</comment>
<evidence type="ECO:0000256" key="7">
    <source>
        <dbReference type="ARBA" id="ARBA00022764"/>
    </source>
</evidence>
<evidence type="ECO:0000256" key="12">
    <source>
        <dbReference type="ARBA" id="ARBA00033764"/>
    </source>
</evidence>
<dbReference type="Gene3D" id="3.40.50.1820">
    <property type="entry name" value="alpha/beta hydrolase"/>
    <property type="match status" value="1"/>
</dbReference>
<evidence type="ECO:0000256" key="4">
    <source>
        <dbReference type="ARBA" id="ARBA00013095"/>
    </source>
</evidence>
<dbReference type="PROSITE" id="PS51318">
    <property type="entry name" value="TAT"/>
    <property type="match status" value="1"/>
</dbReference>
<keyword evidence="6" id="KW-0964">Secreted</keyword>
<evidence type="ECO:0000256" key="14">
    <source>
        <dbReference type="ARBA" id="ARBA00034045"/>
    </source>
</evidence>
<dbReference type="EC" id="3.1.1.101" evidence="12"/>
<evidence type="ECO:0000256" key="10">
    <source>
        <dbReference type="ARBA" id="ARBA00033629"/>
    </source>
</evidence>
<evidence type="ECO:0000256" key="5">
    <source>
        <dbReference type="ARBA" id="ARBA00022487"/>
    </source>
</evidence>
<feature type="domain" description="PET hydrolase/cutinase-like" evidence="16">
    <location>
        <begin position="54"/>
        <end position="312"/>
    </location>
</feature>
<comment type="similarity">
    <text evidence="3">Belongs to the AB hydrolase superfamily.</text>
</comment>
<evidence type="ECO:0000313" key="18">
    <source>
        <dbReference type="Proteomes" id="UP001499930"/>
    </source>
</evidence>
<keyword evidence="15" id="KW-0732">Signal</keyword>
<feature type="signal peptide" evidence="15">
    <location>
        <begin position="1"/>
        <end position="46"/>
    </location>
</feature>
<organism evidence="17 18">
    <name type="scientific">Streptosporangium longisporum</name>
    <dbReference type="NCBI Taxonomy" id="46187"/>
    <lineage>
        <taxon>Bacteria</taxon>
        <taxon>Bacillati</taxon>
        <taxon>Actinomycetota</taxon>
        <taxon>Actinomycetes</taxon>
        <taxon>Streptosporangiales</taxon>
        <taxon>Streptosporangiaceae</taxon>
        <taxon>Streptosporangium</taxon>
    </lineage>
</organism>
<dbReference type="InterPro" id="IPR006311">
    <property type="entry name" value="TAT_signal"/>
</dbReference>
<evidence type="ECO:0000256" key="3">
    <source>
        <dbReference type="ARBA" id="ARBA00008645"/>
    </source>
</evidence>
<evidence type="ECO:0000256" key="1">
    <source>
        <dbReference type="ARBA" id="ARBA00004418"/>
    </source>
</evidence>
<dbReference type="InterPro" id="IPR050261">
    <property type="entry name" value="FrsA_esterase"/>
</dbReference>
<evidence type="ECO:0000256" key="8">
    <source>
        <dbReference type="ARBA" id="ARBA00022801"/>
    </source>
</evidence>
<sequence length="314" mass="32673">MQSYSTTPQVSAPRRSRRATVAATLTLALALLGTGGTLAPAAQAVAAPAAQTAALGPYDRGPNPTNAILEAARGPFTIAETTVSSLQVTGFGGGTIYYPTSTSEGTFGGVAVSPGYTASRSTMASFASRLASHGFVVFNIDTLTRSDQPASRGRQLLAALDYLTQRSSAASRVDPNRLGVAGHSMGGGGTLSAANSRPDLQAAIPLTPWHTTKSWTGIRVPTMVIGAENDAIASVSQHARPFYNSIPASSEKAYLELNNAGHTAPNTSNTTIAKYSVAWMKRFIDDDVRYDQFLCPVPSTGTTISAYLGTCPHS</sequence>
<keyword evidence="18" id="KW-1185">Reference proteome</keyword>
<dbReference type="SUPFAM" id="SSF53474">
    <property type="entry name" value="alpha/beta-Hydrolases"/>
    <property type="match status" value="1"/>
</dbReference>
<comment type="catalytic activity">
    <reaction evidence="14">
        <text>cutin + H2O = cutin monomers.</text>
        <dbReference type="EC" id="3.1.1.74"/>
    </reaction>
</comment>
<dbReference type="PANTHER" id="PTHR22946">
    <property type="entry name" value="DIENELACTONE HYDROLASE DOMAIN-CONTAINING PROTEIN-RELATED"/>
    <property type="match status" value="1"/>
</dbReference>
<evidence type="ECO:0000256" key="6">
    <source>
        <dbReference type="ARBA" id="ARBA00022525"/>
    </source>
</evidence>
<evidence type="ECO:0000256" key="9">
    <source>
        <dbReference type="ARBA" id="ARBA00023157"/>
    </source>
</evidence>
<feature type="chain" id="PRO_5046454605" description="Poly(ethylene terephthalate) hydrolase" evidence="15">
    <location>
        <begin position="47"/>
        <end position="314"/>
    </location>
</feature>
<evidence type="ECO:0000256" key="15">
    <source>
        <dbReference type="SAM" id="SignalP"/>
    </source>
</evidence>
<keyword evidence="9" id="KW-1015">Disulfide bond</keyword>
<reference evidence="18" key="1">
    <citation type="journal article" date="2019" name="Int. J. Syst. Evol. Microbiol.">
        <title>The Global Catalogue of Microorganisms (GCM) 10K type strain sequencing project: providing services to taxonomists for standard genome sequencing and annotation.</title>
        <authorList>
            <consortium name="The Broad Institute Genomics Platform"/>
            <consortium name="The Broad Institute Genome Sequencing Center for Infectious Disease"/>
            <person name="Wu L."/>
            <person name="Ma J."/>
        </authorList>
    </citation>
    <scope>NUCLEOTIDE SEQUENCE [LARGE SCALE GENOMIC DNA]</scope>
    <source>
        <strain evidence="18">JCM 3106</strain>
    </source>
</reference>
<keyword evidence="5" id="KW-0719">Serine esterase</keyword>
<keyword evidence="7" id="KW-0574">Periplasm</keyword>
<evidence type="ECO:0000256" key="2">
    <source>
        <dbReference type="ARBA" id="ARBA00004613"/>
    </source>
</evidence>
<dbReference type="EMBL" id="BAAAWD010000026">
    <property type="protein sequence ID" value="GAA3037254.1"/>
    <property type="molecule type" value="Genomic_DNA"/>
</dbReference>
<evidence type="ECO:0000313" key="17">
    <source>
        <dbReference type="EMBL" id="GAA3037254.1"/>
    </source>
</evidence>
<evidence type="ECO:0000259" key="16">
    <source>
        <dbReference type="Pfam" id="PF12740"/>
    </source>
</evidence>
<evidence type="ECO:0000256" key="11">
    <source>
        <dbReference type="ARBA" id="ARBA00033707"/>
    </source>
</evidence>
<protein>
    <recommendedName>
        <fullName evidence="13">Poly(ethylene terephthalate) hydrolase</fullName>
        <ecNumber evidence="12">3.1.1.101</ecNumber>
        <ecNumber evidence="4">3.1.1.74</ecNumber>
    </recommendedName>
</protein>
<dbReference type="InterPro" id="IPR029058">
    <property type="entry name" value="AB_hydrolase_fold"/>
</dbReference>
<comment type="subcellular location">
    <subcellularLocation>
        <location evidence="1">Periplasm</location>
    </subcellularLocation>
    <subcellularLocation>
        <location evidence="2">Secreted</location>
    </subcellularLocation>
</comment>
<evidence type="ECO:0000256" key="13">
    <source>
        <dbReference type="ARBA" id="ARBA00033780"/>
    </source>
</evidence>
<dbReference type="InterPro" id="IPR041127">
    <property type="entry name" value="PET_hydrolase/cutinase-like"/>
</dbReference>
<comment type="caution">
    <text evidence="17">The sequence shown here is derived from an EMBL/GenBank/DDBJ whole genome shotgun (WGS) entry which is preliminary data.</text>
</comment>
<name>A0ABP6LA22_9ACTN</name>
<dbReference type="PANTHER" id="PTHR22946:SF9">
    <property type="entry name" value="POLYKETIDE TRANSFERASE AF380"/>
    <property type="match status" value="1"/>
</dbReference>
<dbReference type="Pfam" id="PF12740">
    <property type="entry name" value="PETase"/>
    <property type="match status" value="1"/>
</dbReference>
<keyword evidence="8" id="KW-0378">Hydrolase</keyword>
<accession>A0ABP6LA22</accession>
<gene>
    <name evidence="17" type="ORF">GCM10017559_76330</name>
</gene>
<dbReference type="Proteomes" id="UP001499930">
    <property type="component" value="Unassembled WGS sequence"/>
</dbReference>